<name>A0ABX1X8C1_9BACL</name>
<dbReference type="SMART" id="SM00342">
    <property type="entry name" value="HTH_ARAC"/>
    <property type="match status" value="1"/>
</dbReference>
<reference evidence="6 7" key="1">
    <citation type="submission" date="2019-10" db="EMBL/GenBank/DDBJ databases">
        <title>Description of Paenibacillus humi sp. nov.</title>
        <authorList>
            <person name="Carlier A."/>
            <person name="Qi S."/>
        </authorList>
    </citation>
    <scope>NUCLEOTIDE SEQUENCE [LARGE SCALE GENOMIC DNA]</scope>
    <source>
        <strain evidence="6 7">LMG 31461</strain>
    </source>
</reference>
<dbReference type="InterPro" id="IPR018060">
    <property type="entry name" value="HTH_AraC"/>
</dbReference>
<dbReference type="Gene3D" id="1.10.10.60">
    <property type="entry name" value="Homeodomain-like"/>
    <property type="match status" value="2"/>
</dbReference>
<keyword evidence="7" id="KW-1185">Reference proteome</keyword>
<evidence type="ECO:0000256" key="4">
    <source>
        <dbReference type="SAM" id="Phobius"/>
    </source>
</evidence>
<evidence type="ECO:0000256" key="3">
    <source>
        <dbReference type="ARBA" id="ARBA00023163"/>
    </source>
</evidence>
<dbReference type="PROSITE" id="PS01124">
    <property type="entry name" value="HTH_ARAC_FAMILY_2"/>
    <property type="match status" value="1"/>
</dbReference>
<keyword evidence="4" id="KW-1133">Transmembrane helix</keyword>
<dbReference type="Proteomes" id="UP000653578">
    <property type="component" value="Unassembled WGS sequence"/>
</dbReference>
<organism evidence="6 7">
    <name type="scientific">Paenibacillus plantarum</name>
    <dbReference type="NCBI Taxonomy" id="2654975"/>
    <lineage>
        <taxon>Bacteria</taxon>
        <taxon>Bacillati</taxon>
        <taxon>Bacillota</taxon>
        <taxon>Bacilli</taxon>
        <taxon>Bacillales</taxon>
        <taxon>Paenibacillaceae</taxon>
        <taxon>Paenibacillus</taxon>
    </lineage>
</organism>
<evidence type="ECO:0000256" key="2">
    <source>
        <dbReference type="ARBA" id="ARBA00023125"/>
    </source>
</evidence>
<dbReference type="PANTHER" id="PTHR43280:SF28">
    <property type="entry name" value="HTH-TYPE TRANSCRIPTIONAL ACTIVATOR RHAS"/>
    <property type="match status" value="1"/>
</dbReference>
<dbReference type="EMBL" id="WHNY01000036">
    <property type="protein sequence ID" value="NOU64569.1"/>
    <property type="molecule type" value="Genomic_DNA"/>
</dbReference>
<accession>A0ABX1X8C1</accession>
<sequence>MSMTKASKEKIIAKTFFIKLLLIYLGTAVMSVLVLAIILYYWFGNKSTEDILAMNRLILNSVHAKGNSAISNANQIAYQIFKQSEFQGLMEDEKPGAADLLNTSKFIDTILLTNPAVASIYIIKNKQIVMEKTGRGVAEKESTIIELVESIKNLTPVVRSVPYTTGKIANVISILFKDEEIGSVLVTLDSDRLKQEVFNHNVADTSVAAIFDANGQILLSSNEEISSTKLYHKAYEQLSKNHQLSGSGSRIMQDEQHLIANYIFFENPDWTVLSLIRDNDIIREQSKAMKTIIAVISVIFVMLLFISIVVSKRYYLPMMLIFSQIVRSARKTGVSESMEAVNLKVIVNATKSLFERMNVLEHQEEMSIFTMQSRYIHTLLQQSNEMDEQEIREHLLDLRVVNSTQDAYIILVIRINGLVEFREHNTKMSSSLKLNSLGNLTLEMLGYDTNSTYVIVDEEQLVFLLQVDAHDRRFDPVAFESVLLQLRETSQNLWNLAFTAGVSEVEEQYNRIASRYKQACEVTNYRLYYGRDPVLYTSAVLIESENINESIRKTEKQLIKDIKQLATFEYEQHVNEYLALLCALPYRTAVKLNAQTIHSLLCILEDAIFLQAVKPEYDYQLIYNRVLTMETLSELREWYAEVYESVSRELIQINSSGTSDIVRKIIELTEQNYANSGISANGLADELNITPQYFSRIVKEAMGMSFPDYINNLRLNKARELLISHPEMGVKQIYESIGYNNAAYFTTLFKKTYGVTPTKYRKTVN</sequence>
<dbReference type="SUPFAM" id="SSF46689">
    <property type="entry name" value="Homeodomain-like"/>
    <property type="match status" value="1"/>
</dbReference>
<dbReference type="Pfam" id="PF12833">
    <property type="entry name" value="HTH_18"/>
    <property type="match status" value="1"/>
</dbReference>
<protein>
    <submittedName>
        <fullName evidence="6">Helix-turn-helix domain-containing protein</fullName>
    </submittedName>
</protein>
<evidence type="ECO:0000313" key="6">
    <source>
        <dbReference type="EMBL" id="NOU64569.1"/>
    </source>
</evidence>
<dbReference type="InterPro" id="IPR020449">
    <property type="entry name" value="Tscrpt_reg_AraC-type_HTH"/>
</dbReference>
<dbReference type="PANTHER" id="PTHR43280">
    <property type="entry name" value="ARAC-FAMILY TRANSCRIPTIONAL REGULATOR"/>
    <property type="match status" value="1"/>
</dbReference>
<evidence type="ECO:0000256" key="1">
    <source>
        <dbReference type="ARBA" id="ARBA00023015"/>
    </source>
</evidence>
<keyword evidence="1" id="KW-0805">Transcription regulation</keyword>
<keyword evidence="4" id="KW-0812">Transmembrane</keyword>
<proteinExistence type="predicted"/>
<keyword evidence="2" id="KW-0238">DNA-binding</keyword>
<dbReference type="InterPro" id="IPR009057">
    <property type="entry name" value="Homeodomain-like_sf"/>
</dbReference>
<feature type="domain" description="HTH araC/xylS-type" evidence="5">
    <location>
        <begin position="663"/>
        <end position="763"/>
    </location>
</feature>
<comment type="caution">
    <text evidence="6">The sequence shown here is derived from an EMBL/GenBank/DDBJ whole genome shotgun (WGS) entry which is preliminary data.</text>
</comment>
<feature type="transmembrane region" description="Helical" evidence="4">
    <location>
        <begin position="292"/>
        <end position="310"/>
    </location>
</feature>
<evidence type="ECO:0000259" key="5">
    <source>
        <dbReference type="PROSITE" id="PS01124"/>
    </source>
</evidence>
<evidence type="ECO:0000313" key="7">
    <source>
        <dbReference type="Proteomes" id="UP000653578"/>
    </source>
</evidence>
<gene>
    <name evidence="6" type="ORF">GC096_11060</name>
</gene>
<dbReference type="RefSeq" id="WP_171630296.1">
    <property type="nucleotide sequence ID" value="NZ_WHNY01000036.1"/>
</dbReference>
<dbReference type="Gene3D" id="3.30.450.20">
    <property type="entry name" value="PAS domain"/>
    <property type="match status" value="1"/>
</dbReference>
<keyword evidence="4" id="KW-0472">Membrane</keyword>
<keyword evidence="3" id="KW-0804">Transcription</keyword>
<dbReference type="PRINTS" id="PR00032">
    <property type="entry name" value="HTHARAC"/>
</dbReference>
<feature type="transmembrane region" description="Helical" evidence="4">
    <location>
        <begin position="21"/>
        <end position="43"/>
    </location>
</feature>